<name>E6TZV8_EVAC2</name>
<dbReference type="HOGENOM" id="CLU_078787_0_0_9"/>
<gene>
    <name evidence="2" type="ordered locus">Bcell_4297</name>
</gene>
<dbReference type="Pfam" id="PF20275">
    <property type="entry name" value="CTD10"/>
    <property type="match status" value="1"/>
</dbReference>
<protein>
    <recommendedName>
        <fullName evidence="1">ABC-three component systems C-terminal domain-containing protein</fullName>
    </recommendedName>
</protein>
<dbReference type="InterPro" id="IPR046919">
    <property type="entry name" value="ABC-3C_CTD10"/>
</dbReference>
<evidence type="ECO:0000313" key="2">
    <source>
        <dbReference type="EMBL" id="ADU32524.1"/>
    </source>
</evidence>
<dbReference type="AlphaFoldDB" id="E6TZV8"/>
<dbReference type="STRING" id="649639.Bcell_4297"/>
<dbReference type="KEGG" id="bco:Bcell_4297"/>
<feature type="domain" description="ABC-three component systems C-terminal" evidence="1">
    <location>
        <begin position="180"/>
        <end position="311"/>
    </location>
</feature>
<reference evidence="2 3" key="1">
    <citation type="submission" date="2010-12" db="EMBL/GenBank/DDBJ databases">
        <title>Complete sequence of Bacillus cellulosilyticus DSM 2522.</title>
        <authorList>
            <consortium name="US DOE Joint Genome Institute"/>
            <person name="Lucas S."/>
            <person name="Copeland A."/>
            <person name="Lapidus A."/>
            <person name="Cheng J.-F."/>
            <person name="Bruce D."/>
            <person name="Goodwin L."/>
            <person name="Pitluck S."/>
            <person name="Chertkov O."/>
            <person name="Detter J.C."/>
            <person name="Han C."/>
            <person name="Tapia R."/>
            <person name="Land M."/>
            <person name="Hauser L."/>
            <person name="Jeffries C."/>
            <person name="Kyrpides N."/>
            <person name="Ivanova N."/>
            <person name="Mikhailova N."/>
            <person name="Brumm P."/>
            <person name="Mead D."/>
            <person name="Woyke T."/>
        </authorList>
    </citation>
    <scope>NUCLEOTIDE SEQUENCE [LARGE SCALE GENOMIC DNA]</scope>
    <source>
        <strain evidence="3">ATCC 21833 / DSM 2522 / FERM P-1141 / JCM 9156 / N-4</strain>
    </source>
</reference>
<dbReference type="eggNOG" id="COG5635">
    <property type="taxonomic scope" value="Bacteria"/>
</dbReference>
<dbReference type="OrthoDB" id="596297at2"/>
<evidence type="ECO:0000313" key="3">
    <source>
        <dbReference type="Proteomes" id="UP000001401"/>
    </source>
</evidence>
<dbReference type="RefSeq" id="WP_013490850.1">
    <property type="nucleotide sequence ID" value="NC_014829.1"/>
</dbReference>
<sequence>MDRDDKYLSRIMFQNKIYSSDGQNFEDLFTKIMGFRHKDFRAVKPQGRLGDMKNDGYILDTGQFYQVYGPENISTSIENAISKLEDDFDGLINKWSAEVKIEEFYFVVNDKYKGAFVEVHKKIMKLQDIIDSLGESRKIKTGLIVARNLENLLFELNEDDIIAVVGLIPRTHSIYNVDYNCLNDVIQHILNLPSKNYIEEDLFVPDFNKKIEFNNLSKIIERRLDAAAINYGDVETYFKYQGDFLRNEIKNKFVDLYEESKEKIKEDEENYSDRRYMYILEKSMPKNSNNSVQQATECLMAFYFESCDIFEQHILEEVEK</sequence>
<organism evidence="2 3">
    <name type="scientific">Evansella cellulosilytica (strain ATCC 21833 / DSM 2522 / FERM P-1141 / JCM 9156 / N-4)</name>
    <name type="common">Bacillus cellulosilyticus</name>
    <dbReference type="NCBI Taxonomy" id="649639"/>
    <lineage>
        <taxon>Bacteria</taxon>
        <taxon>Bacillati</taxon>
        <taxon>Bacillota</taxon>
        <taxon>Bacilli</taxon>
        <taxon>Bacillales</taxon>
        <taxon>Bacillaceae</taxon>
        <taxon>Evansella</taxon>
    </lineage>
</organism>
<proteinExistence type="predicted"/>
<keyword evidence="3" id="KW-1185">Reference proteome</keyword>
<evidence type="ECO:0000259" key="1">
    <source>
        <dbReference type="Pfam" id="PF20275"/>
    </source>
</evidence>
<dbReference type="Proteomes" id="UP000001401">
    <property type="component" value="Chromosome"/>
</dbReference>
<accession>E6TZV8</accession>
<dbReference type="EMBL" id="CP002394">
    <property type="protein sequence ID" value="ADU32524.1"/>
    <property type="molecule type" value="Genomic_DNA"/>
</dbReference>